<dbReference type="Proteomes" id="UP000799439">
    <property type="component" value="Unassembled WGS sequence"/>
</dbReference>
<dbReference type="OrthoDB" id="3946245at2759"/>
<proteinExistence type="predicted"/>
<sequence>MSVVPLAPNVFTSFRVVTQSYVYTVPGESTISAAAGSVAYAGPPTTAPAALPTPPAITAPAAAILPTNALPSAAAAAPPTTPPVAAPPATTSPVAGSGVLGLGNILNAAVQVTATVPLLNAGATVCLGILVDGVCQSTTPIPPAAPATTAPGVSSTQIATTPVAPENGLLGLGTVLGAAIQATASAPIVNAAATVCLGILVNGVCQTTTPTPPVAAGPSTSAAAAATTPPVGGGLLGLGNIASAVVQATASVPIVNAAATVCLGVLVNGVCQSTTTPVGATPATTAGAGTGGVEGLLGGLATLPGAVLSASVGVAATPGSVLGLILPTVAATAAVCLGILTDGVCYTSDPAATPQATADPGLLGLPGIDVSASLCLGIFQSGLCLSAPNAAVSTLVPLAITSGGGVINALPTALPAAAVAAITSAATAVASQATAIVSIPEVSIIESALSSAAGLVTAGLADPTAVATLLNQVASGIPGVVTAAASISDPAVSNAIGAVTSILNGVVPGTGVLASLTSAVGGLISGLPSVAGGLVGGVTSAASGLTGNVNSASGGLVGGVLSPAGNVVSGVLSGNSGLVSGIIGDPALLSGTTFIGLPTAISTITFPNSVYTSMTVMTIAYTGTDPSASTLTFASGTVAFAAAASVVSSALSAATGTRFGSTSTITATTTSSDFILGPASASFASVGPLTPSVGVITPISTSPVSTFGSVSPISSIPTAISGLTSPFSGLVSSQIGVTSAATLAGSGLTGASTPTSVTGATGLVSSPHSTASSSIIPSVFNPGAASRISASLSSVLATGVSPPLSAPSSAATSSVLNPSAAFRLSASISSGVSAGASSASSGRPSFPTSSVFDPGAASKLAASASSMMATGGTSSLLSAVSSVATGGTIPSPLAPFFSAVSSAGAFISISSSGTLNIVANNIGPVASGAGLSLPTAAGSVIPGASVSPSSSFGSYVYSPTISTLIRALPAAGGAAIGSGASISNSSLPTGVVPFLGHASPSRAASYPAMVFVVVAALLMF</sequence>
<evidence type="ECO:0000313" key="2">
    <source>
        <dbReference type="Proteomes" id="UP000799439"/>
    </source>
</evidence>
<keyword evidence="2" id="KW-1185">Reference proteome</keyword>
<name>A0A9P4IRV1_9PEZI</name>
<gene>
    <name evidence="1" type="ORF">K461DRAFT_54436</name>
</gene>
<dbReference type="EMBL" id="ML996092">
    <property type="protein sequence ID" value="KAF2148883.1"/>
    <property type="molecule type" value="Genomic_DNA"/>
</dbReference>
<evidence type="ECO:0000313" key="1">
    <source>
        <dbReference type="EMBL" id="KAF2148883.1"/>
    </source>
</evidence>
<organism evidence="1 2">
    <name type="scientific">Myriangium duriaei CBS 260.36</name>
    <dbReference type="NCBI Taxonomy" id="1168546"/>
    <lineage>
        <taxon>Eukaryota</taxon>
        <taxon>Fungi</taxon>
        <taxon>Dikarya</taxon>
        <taxon>Ascomycota</taxon>
        <taxon>Pezizomycotina</taxon>
        <taxon>Dothideomycetes</taxon>
        <taxon>Dothideomycetidae</taxon>
        <taxon>Myriangiales</taxon>
        <taxon>Myriangiaceae</taxon>
        <taxon>Myriangium</taxon>
    </lineage>
</organism>
<reference evidence="1" key="1">
    <citation type="journal article" date="2020" name="Stud. Mycol.">
        <title>101 Dothideomycetes genomes: a test case for predicting lifestyles and emergence of pathogens.</title>
        <authorList>
            <person name="Haridas S."/>
            <person name="Albert R."/>
            <person name="Binder M."/>
            <person name="Bloem J."/>
            <person name="Labutti K."/>
            <person name="Salamov A."/>
            <person name="Andreopoulos B."/>
            <person name="Baker S."/>
            <person name="Barry K."/>
            <person name="Bills G."/>
            <person name="Bluhm B."/>
            <person name="Cannon C."/>
            <person name="Castanera R."/>
            <person name="Culley D."/>
            <person name="Daum C."/>
            <person name="Ezra D."/>
            <person name="Gonzalez J."/>
            <person name="Henrissat B."/>
            <person name="Kuo A."/>
            <person name="Liang C."/>
            <person name="Lipzen A."/>
            <person name="Lutzoni F."/>
            <person name="Magnuson J."/>
            <person name="Mondo S."/>
            <person name="Nolan M."/>
            <person name="Ohm R."/>
            <person name="Pangilinan J."/>
            <person name="Park H.-J."/>
            <person name="Ramirez L."/>
            <person name="Alfaro M."/>
            <person name="Sun H."/>
            <person name="Tritt A."/>
            <person name="Yoshinaga Y."/>
            <person name="Zwiers L.-H."/>
            <person name="Turgeon B."/>
            <person name="Goodwin S."/>
            <person name="Spatafora J."/>
            <person name="Crous P."/>
            <person name="Grigoriev I."/>
        </authorList>
    </citation>
    <scope>NUCLEOTIDE SEQUENCE</scope>
    <source>
        <strain evidence="1">CBS 260.36</strain>
    </source>
</reference>
<dbReference type="AlphaFoldDB" id="A0A9P4IRV1"/>
<accession>A0A9P4IRV1</accession>
<comment type="caution">
    <text evidence="1">The sequence shown here is derived from an EMBL/GenBank/DDBJ whole genome shotgun (WGS) entry which is preliminary data.</text>
</comment>
<protein>
    <submittedName>
        <fullName evidence="1">Uncharacterized protein</fullName>
    </submittedName>
</protein>